<evidence type="ECO:0000313" key="10">
    <source>
        <dbReference type="Proteomes" id="UP000821837"/>
    </source>
</evidence>
<protein>
    <recommendedName>
        <fullName evidence="8">Serpin domain-containing protein</fullName>
    </recommendedName>
</protein>
<dbReference type="InterPro" id="IPR042185">
    <property type="entry name" value="Serpin_sf_2"/>
</dbReference>
<evidence type="ECO:0000256" key="6">
    <source>
        <dbReference type="ARBA" id="ARBA00023180"/>
    </source>
</evidence>
<keyword evidence="10" id="KW-1185">Reference proteome</keyword>
<dbReference type="GO" id="GO:0005615">
    <property type="term" value="C:extracellular space"/>
    <property type="evidence" value="ECO:0007669"/>
    <property type="project" value="InterPro"/>
</dbReference>
<evidence type="ECO:0000256" key="2">
    <source>
        <dbReference type="ARBA" id="ARBA00009500"/>
    </source>
</evidence>
<evidence type="ECO:0000256" key="5">
    <source>
        <dbReference type="ARBA" id="ARBA00022900"/>
    </source>
</evidence>
<keyword evidence="3" id="KW-0964">Secreted</keyword>
<dbReference type="PANTHER" id="PTHR11461:SF211">
    <property type="entry name" value="GH10112P-RELATED"/>
    <property type="match status" value="1"/>
</dbReference>
<keyword evidence="5" id="KW-0722">Serine protease inhibitor</keyword>
<dbReference type="Pfam" id="PF00079">
    <property type="entry name" value="Serpin"/>
    <property type="match status" value="2"/>
</dbReference>
<keyword evidence="4" id="KW-0646">Protease inhibitor</keyword>
<name>A0A9D4PFQ8_RHISA</name>
<sequence>MSVTRGMLQLGTDILRELRRSDPEEANVVLSPYAAASALEELLIGSQGLTAAQISAALYIPPEQRVSAYFDYCDREIPHRRRSDIMRFFDMGYLNNVHHDQSIVTIGPDTQTSEVAKQGMGYEFTLRRSADAGCIKPSSLVCMLSVVDFRGSWKQAFDDRTATRGLFHESDGRATTVIMVHQTGRFRVAKCPDLNATAVELPYETPGQCPRSATCRSHSGLSTPKSGSITKAAVDAFAGPEFSLVVLLPMEKDGLELLESKLNAFTAMTCFGQLKARKRVRVSLPLLKVKLVTDMIPVLAALGVKRVFTEDAELWGSTAGDKRVTLMRHAVAFETAQSGGRPQPRTKQRGLHLNGLMHGIRALVKVPRQIEQFTVDRPFAFFVTCAHPQAIMLLGSVRQISS</sequence>
<dbReference type="PANTHER" id="PTHR11461">
    <property type="entry name" value="SERINE PROTEASE INHIBITOR, SERPIN"/>
    <property type="match status" value="1"/>
</dbReference>
<comment type="similarity">
    <text evidence="2 7">Belongs to the serpin family.</text>
</comment>
<evidence type="ECO:0000259" key="8">
    <source>
        <dbReference type="SMART" id="SM00093"/>
    </source>
</evidence>
<evidence type="ECO:0000256" key="3">
    <source>
        <dbReference type="ARBA" id="ARBA00022525"/>
    </source>
</evidence>
<dbReference type="Proteomes" id="UP000821837">
    <property type="component" value="Chromosome 8"/>
</dbReference>
<dbReference type="SUPFAM" id="SSF56574">
    <property type="entry name" value="Serpins"/>
    <property type="match status" value="1"/>
</dbReference>
<dbReference type="VEuPathDB" id="VectorBase:RSAN_028148"/>
<comment type="caution">
    <text evidence="9">The sequence shown here is derived from an EMBL/GenBank/DDBJ whole genome shotgun (WGS) entry which is preliminary data.</text>
</comment>
<dbReference type="InterPro" id="IPR036186">
    <property type="entry name" value="Serpin_sf"/>
</dbReference>
<reference evidence="9" key="1">
    <citation type="journal article" date="2020" name="Cell">
        <title>Large-Scale Comparative Analyses of Tick Genomes Elucidate Their Genetic Diversity and Vector Capacities.</title>
        <authorList>
            <consortium name="Tick Genome and Microbiome Consortium (TIGMIC)"/>
            <person name="Jia N."/>
            <person name="Wang J."/>
            <person name="Shi W."/>
            <person name="Du L."/>
            <person name="Sun Y."/>
            <person name="Zhan W."/>
            <person name="Jiang J.F."/>
            <person name="Wang Q."/>
            <person name="Zhang B."/>
            <person name="Ji P."/>
            <person name="Bell-Sakyi L."/>
            <person name="Cui X.M."/>
            <person name="Yuan T.T."/>
            <person name="Jiang B.G."/>
            <person name="Yang W.F."/>
            <person name="Lam T.T."/>
            <person name="Chang Q.C."/>
            <person name="Ding S.J."/>
            <person name="Wang X.J."/>
            <person name="Zhu J.G."/>
            <person name="Ruan X.D."/>
            <person name="Zhao L."/>
            <person name="Wei J.T."/>
            <person name="Ye R.Z."/>
            <person name="Que T.C."/>
            <person name="Du C.H."/>
            <person name="Zhou Y.H."/>
            <person name="Cheng J.X."/>
            <person name="Dai P.F."/>
            <person name="Guo W.B."/>
            <person name="Han X.H."/>
            <person name="Huang E.J."/>
            <person name="Li L.F."/>
            <person name="Wei W."/>
            <person name="Gao Y.C."/>
            <person name="Liu J.Z."/>
            <person name="Shao H.Z."/>
            <person name="Wang X."/>
            <person name="Wang C.C."/>
            <person name="Yang T.C."/>
            <person name="Huo Q.B."/>
            <person name="Li W."/>
            <person name="Chen H.Y."/>
            <person name="Chen S.E."/>
            <person name="Zhou L.G."/>
            <person name="Ni X.B."/>
            <person name="Tian J.H."/>
            <person name="Sheng Y."/>
            <person name="Liu T."/>
            <person name="Pan Y.S."/>
            <person name="Xia L.Y."/>
            <person name="Li J."/>
            <person name="Zhao F."/>
            <person name="Cao W.C."/>
        </authorList>
    </citation>
    <scope>NUCLEOTIDE SEQUENCE</scope>
    <source>
        <strain evidence="9">Rsan-2018</strain>
    </source>
</reference>
<dbReference type="CDD" id="cd00172">
    <property type="entry name" value="serpin"/>
    <property type="match status" value="1"/>
</dbReference>
<organism evidence="9 10">
    <name type="scientific">Rhipicephalus sanguineus</name>
    <name type="common">Brown dog tick</name>
    <name type="synonym">Ixodes sanguineus</name>
    <dbReference type="NCBI Taxonomy" id="34632"/>
    <lineage>
        <taxon>Eukaryota</taxon>
        <taxon>Metazoa</taxon>
        <taxon>Ecdysozoa</taxon>
        <taxon>Arthropoda</taxon>
        <taxon>Chelicerata</taxon>
        <taxon>Arachnida</taxon>
        <taxon>Acari</taxon>
        <taxon>Parasitiformes</taxon>
        <taxon>Ixodida</taxon>
        <taxon>Ixodoidea</taxon>
        <taxon>Ixodidae</taxon>
        <taxon>Rhipicephalinae</taxon>
        <taxon>Rhipicephalus</taxon>
        <taxon>Rhipicephalus</taxon>
    </lineage>
</organism>
<dbReference type="SMART" id="SM00093">
    <property type="entry name" value="SERPIN"/>
    <property type="match status" value="1"/>
</dbReference>
<dbReference type="Gene3D" id="2.30.39.10">
    <property type="entry name" value="Alpha-1-antitrypsin, domain 1"/>
    <property type="match status" value="2"/>
</dbReference>
<dbReference type="InterPro" id="IPR000215">
    <property type="entry name" value="Serpin_fam"/>
</dbReference>
<dbReference type="InterPro" id="IPR042178">
    <property type="entry name" value="Serpin_sf_1"/>
</dbReference>
<gene>
    <name evidence="9" type="ORF">HPB52_000154</name>
</gene>
<dbReference type="EMBL" id="JABSTV010001254">
    <property type="protein sequence ID" value="KAH7938735.1"/>
    <property type="molecule type" value="Genomic_DNA"/>
</dbReference>
<dbReference type="InterPro" id="IPR023796">
    <property type="entry name" value="Serpin_dom"/>
</dbReference>
<dbReference type="AlphaFoldDB" id="A0A9D4PFQ8"/>
<comment type="subcellular location">
    <subcellularLocation>
        <location evidence="1">Secreted</location>
    </subcellularLocation>
</comment>
<dbReference type="GO" id="GO:0004867">
    <property type="term" value="F:serine-type endopeptidase inhibitor activity"/>
    <property type="evidence" value="ECO:0007669"/>
    <property type="project" value="UniProtKB-KW"/>
</dbReference>
<evidence type="ECO:0000313" key="9">
    <source>
        <dbReference type="EMBL" id="KAH7938735.1"/>
    </source>
</evidence>
<proteinExistence type="inferred from homology"/>
<evidence type="ECO:0000256" key="7">
    <source>
        <dbReference type="RuleBase" id="RU000411"/>
    </source>
</evidence>
<feature type="domain" description="Serpin" evidence="8">
    <location>
        <begin position="12"/>
        <end position="400"/>
    </location>
</feature>
<accession>A0A9D4PFQ8</accession>
<reference evidence="9" key="2">
    <citation type="submission" date="2021-09" db="EMBL/GenBank/DDBJ databases">
        <authorList>
            <person name="Jia N."/>
            <person name="Wang J."/>
            <person name="Shi W."/>
            <person name="Du L."/>
            <person name="Sun Y."/>
            <person name="Zhan W."/>
            <person name="Jiang J."/>
            <person name="Wang Q."/>
            <person name="Zhang B."/>
            <person name="Ji P."/>
            <person name="Sakyi L.B."/>
            <person name="Cui X."/>
            <person name="Yuan T."/>
            <person name="Jiang B."/>
            <person name="Yang W."/>
            <person name="Lam T.T.-Y."/>
            <person name="Chang Q."/>
            <person name="Ding S."/>
            <person name="Wang X."/>
            <person name="Zhu J."/>
            <person name="Ruan X."/>
            <person name="Zhao L."/>
            <person name="Wei J."/>
            <person name="Que T."/>
            <person name="Du C."/>
            <person name="Cheng J."/>
            <person name="Dai P."/>
            <person name="Han X."/>
            <person name="Huang E."/>
            <person name="Gao Y."/>
            <person name="Liu J."/>
            <person name="Shao H."/>
            <person name="Ye R."/>
            <person name="Li L."/>
            <person name="Wei W."/>
            <person name="Wang X."/>
            <person name="Wang C."/>
            <person name="Huo Q."/>
            <person name="Li W."/>
            <person name="Guo W."/>
            <person name="Chen H."/>
            <person name="Chen S."/>
            <person name="Zhou L."/>
            <person name="Zhou L."/>
            <person name="Ni X."/>
            <person name="Tian J."/>
            <person name="Zhou Y."/>
            <person name="Sheng Y."/>
            <person name="Liu T."/>
            <person name="Pan Y."/>
            <person name="Xia L."/>
            <person name="Li J."/>
            <person name="Zhao F."/>
            <person name="Cao W."/>
        </authorList>
    </citation>
    <scope>NUCLEOTIDE SEQUENCE</scope>
    <source>
        <strain evidence="9">Rsan-2018</strain>
        <tissue evidence="9">Larvae</tissue>
    </source>
</reference>
<dbReference type="Gene3D" id="3.30.497.10">
    <property type="entry name" value="Antithrombin, subunit I, domain 2"/>
    <property type="match status" value="2"/>
</dbReference>
<keyword evidence="6" id="KW-0325">Glycoprotein</keyword>
<evidence type="ECO:0000256" key="1">
    <source>
        <dbReference type="ARBA" id="ARBA00004613"/>
    </source>
</evidence>
<evidence type="ECO:0000256" key="4">
    <source>
        <dbReference type="ARBA" id="ARBA00022690"/>
    </source>
</evidence>